<keyword evidence="18" id="KW-1185">Reference proteome</keyword>
<evidence type="ECO:0000256" key="4">
    <source>
        <dbReference type="ARBA" id="ARBA00022568"/>
    </source>
</evidence>
<dbReference type="SUPFAM" id="SSF81665">
    <property type="entry name" value="Calcium ATPase, transmembrane domain M"/>
    <property type="match status" value="1"/>
</dbReference>
<dbReference type="InterPro" id="IPR023214">
    <property type="entry name" value="HAD_sf"/>
</dbReference>
<dbReference type="InterPro" id="IPR044492">
    <property type="entry name" value="P_typ_ATPase_HD_dom"/>
</dbReference>
<dbReference type="InterPro" id="IPR006413">
    <property type="entry name" value="P-type_ATPase_IIA_PMR1"/>
</dbReference>
<feature type="compositionally biased region" description="Low complexity" evidence="15">
    <location>
        <begin position="95"/>
        <end position="117"/>
    </location>
</feature>
<evidence type="ECO:0000256" key="14">
    <source>
        <dbReference type="RuleBase" id="RU361146"/>
    </source>
</evidence>
<dbReference type="Proteomes" id="UP001342314">
    <property type="component" value="Unassembled WGS sequence"/>
</dbReference>
<evidence type="ECO:0000256" key="2">
    <source>
        <dbReference type="ARBA" id="ARBA00022448"/>
    </source>
</evidence>
<keyword evidence="2 14" id="KW-0813">Transport</keyword>
<keyword evidence="5 14" id="KW-0812">Transmembrane</keyword>
<organism evidence="17 18">
    <name type="scientific">Rhodotorula paludigena</name>
    <dbReference type="NCBI Taxonomy" id="86838"/>
    <lineage>
        <taxon>Eukaryota</taxon>
        <taxon>Fungi</taxon>
        <taxon>Dikarya</taxon>
        <taxon>Basidiomycota</taxon>
        <taxon>Pucciniomycotina</taxon>
        <taxon>Microbotryomycetes</taxon>
        <taxon>Sporidiobolales</taxon>
        <taxon>Sporidiobolaceae</taxon>
        <taxon>Rhodotorula</taxon>
    </lineage>
</organism>
<dbReference type="PROSITE" id="PS00154">
    <property type="entry name" value="ATPASE_E1_E2"/>
    <property type="match status" value="1"/>
</dbReference>
<evidence type="ECO:0000256" key="15">
    <source>
        <dbReference type="SAM" id="MobiDB-lite"/>
    </source>
</evidence>
<protein>
    <recommendedName>
        <fullName evidence="14">Calcium-transporting ATPase</fullName>
        <ecNumber evidence="14">7.2.2.10</ecNumber>
    </recommendedName>
</protein>
<dbReference type="GO" id="GO:0016887">
    <property type="term" value="F:ATP hydrolysis activity"/>
    <property type="evidence" value="ECO:0007669"/>
    <property type="project" value="InterPro"/>
</dbReference>
<proteinExistence type="inferred from homology"/>
<evidence type="ECO:0000256" key="3">
    <source>
        <dbReference type="ARBA" id="ARBA00022553"/>
    </source>
</evidence>
<dbReference type="SMART" id="SM00831">
    <property type="entry name" value="Cation_ATPase_N"/>
    <property type="match status" value="1"/>
</dbReference>
<dbReference type="SFLD" id="SFLDF00027">
    <property type="entry name" value="p-type_atpase"/>
    <property type="match status" value="1"/>
</dbReference>
<dbReference type="Gene3D" id="2.70.150.10">
    <property type="entry name" value="Calcium-transporting ATPase, cytoplasmic transduction domain A"/>
    <property type="match status" value="1"/>
</dbReference>
<dbReference type="Gene3D" id="3.40.50.1000">
    <property type="entry name" value="HAD superfamily/HAD-like"/>
    <property type="match status" value="1"/>
</dbReference>
<feature type="region of interest" description="Disordered" evidence="15">
    <location>
        <begin position="90"/>
        <end position="130"/>
    </location>
</feature>
<comment type="subcellular location">
    <subcellularLocation>
        <location evidence="1">Endomembrane system</location>
        <topology evidence="1">Multi-pass membrane protein</topology>
    </subcellularLocation>
    <subcellularLocation>
        <location evidence="14">Membrane</location>
        <topology evidence="14">Multi-pass membrane protein</topology>
    </subcellularLocation>
</comment>
<feature type="transmembrane region" description="Helical" evidence="14">
    <location>
        <begin position="955"/>
        <end position="973"/>
    </location>
</feature>
<keyword evidence="12 14" id="KW-0472">Membrane</keyword>
<evidence type="ECO:0000313" key="17">
    <source>
        <dbReference type="EMBL" id="GJN92106.1"/>
    </source>
</evidence>
<feature type="region of interest" description="Disordered" evidence="15">
    <location>
        <begin position="1"/>
        <end position="49"/>
    </location>
</feature>
<dbReference type="GO" id="GO:0005524">
    <property type="term" value="F:ATP binding"/>
    <property type="evidence" value="ECO:0007669"/>
    <property type="project" value="UniProtKB-KW"/>
</dbReference>
<reference evidence="17 18" key="1">
    <citation type="submission" date="2021-12" db="EMBL/GenBank/DDBJ databases">
        <title>High titer production of polyol ester of fatty acids by Rhodotorula paludigena BS15 towards product separation-free biomass refinery.</title>
        <authorList>
            <person name="Mano J."/>
            <person name="Ono H."/>
            <person name="Tanaka T."/>
            <person name="Naito K."/>
            <person name="Sushida H."/>
            <person name="Ike M."/>
            <person name="Tokuyasu K."/>
            <person name="Kitaoka M."/>
        </authorList>
    </citation>
    <scope>NUCLEOTIDE SEQUENCE [LARGE SCALE GENOMIC DNA]</scope>
    <source>
        <strain evidence="17 18">BS15</strain>
    </source>
</reference>
<comment type="caution">
    <text evidence="14">Lacks conserved residue(s) required for the propagation of feature annotation.</text>
</comment>
<dbReference type="GO" id="GO:0012505">
    <property type="term" value="C:endomembrane system"/>
    <property type="evidence" value="ECO:0007669"/>
    <property type="project" value="UniProtKB-SubCell"/>
</dbReference>
<dbReference type="InterPro" id="IPR059000">
    <property type="entry name" value="ATPase_P-type_domA"/>
</dbReference>
<dbReference type="EC" id="7.2.2.10" evidence="14"/>
<evidence type="ECO:0000256" key="13">
    <source>
        <dbReference type="ARBA" id="ARBA00038148"/>
    </source>
</evidence>
<keyword evidence="10 14" id="KW-1133">Transmembrane helix</keyword>
<keyword evidence="7 14" id="KW-0106">Calcium</keyword>
<dbReference type="FunFam" id="3.40.50.1000:FF:000028">
    <property type="entry name" value="Calcium-transporting P-type ATPase, putative"/>
    <property type="match status" value="1"/>
</dbReference>
<evidence type="ECO:0000256" key="1">
    <source>
        <dbReference type="ARBA" id="ARBA00004127"/>
    </source>
</evidence>
<name>A0AAV5GHL9_9BASI</name>
<evidence type="ECO:0000256" key="5">
    <source>
        <dbReference type="ARBA" id="ARBA00022692"/>
    </source>
</evidence>
<dbReference type="InterPro" id="IPR023299">
    <property type="entry name" value="ATPase_P-typ_cyto_dom_N"/>
</dbReference>
<dbReference type="InterPro" id="IPR023298">
    <property type="entry name" value="ATPase_P-typ_TM_dom_sf"/>
</dbReference>
<dbReference type="InterPro" id="IPR004014">
    <property type="entry name" value="ATPase_P-typ_cation-transptr_N"/>
</dbReference>
<evidence type="ECO:0000256" key="7">
    <source>
        <dbReference type="ARBA" id="ARBA00022837"/>
    </source>
</evidence>
<evidence type="ECO:0000256" key="10">
    <source>
        <dbReference type="ARBA" id="ARBA00022989"/>
    </source>
</evidence>
<dbReference type="NCBIfam" id="TIGR01494">
    <property type="entry name" value="ATPase_P-type"/>
    <property type="match status" value="2"/>
</dbReference>
<dbReference type="GO" id="GO:0005388">
    <property type="term" value="F:P-type calcium transporter activity"/>
    <property type="evidence" value="ECO:0007669"/>
    <property type="project" value="UniProtKB-EC"/>
</dbReference>
<dbReference type="Gene3D" id="3.40.1110.10">
    <property type="entry name" value="Calcium-transporting ATPase, cytoplasmic domain N"/>
    <property type="match status" value="1"/>
</dbReference>
<comment type="function">
    <text evidence="14">Catalyzes the hydrolysis of ATP coupled with the transport of calcium.</text>
</comment>
<comment type="catalytic activity">
    <reaction evidence="14">
        <text>Ca(2+)(in) + ATP + H2O = Ca(2+)(out) + ADP + phosphate + H(+)</text>
        <dbReference type="Rhea" id="RHEA:18105"/>
        <dbReference type="ChEBI" id="CHEBI:15377"/>
        <dbReference type="ChEBI" id="CHEBI:15378"/>
        <dbReference type="ChEBI" id="CHEBI:29108"/>
        <dbReference type="ChEBI" id="CHEBI:30616"/>
        <dbReference type="ChEBI" id="CHEBI:43474"/>
        <dbReference type="ChEBI" id="CHEBI:456216"/>
        <dbReference type="EC" id="7.2.2.10"/>
    </reaction>
</comment>
<dbReference type="InterPro" id="IPR006068">
    <property type="entry name" value="ATPase_P-typ_cation-transptr_C"/>
</dbReference>
<dbReference type="PRINTS" id="PR00119">
    <property type="entry name" value="CATATPASE"/>
</dbReference>
<comment type="caution">
    <text evidence="17">The sequence shown here is derived from an EMBL/GenBank/DDBJ whole genome shotgun (WGS) entry which is preliminary data.</text>
</comment>
<evidence type="ECO:0000313" key="18">
    <source>
        <dbReference type="Proteomes" id="UP001342314"/>
    </source>
</evidence>
<dbReference type="InterPro" id="IPR036412">
    <property type="entry name" value="HAD-like_sf"/>
</dbReference>
<comment type="similarity">
    <text evidence="13 14">Belongs to the cation transport ATPase (P-type) (TC 3.A.3) family.</text>
</comment>
<keyword evidence="9" id="KW-1278">Translocase</keyword>
<dbReference type="InterPro" id="IPR018303">
    <property type="entry name" value="ATPase_P-typ_P_site"/>
</dbReference>
<keyword evidence="11 14" id="KW-0406">Ion transport</keyword>
<feature type="transmembrane region" description="Helical" evidence="14">
    <location>
        <begin position="219"/>
        <end position="235"/>
    </location>
</feature>
<dbReference type="SUPFAM" id="SSF81660">
    <property type="entry name" value="Metal cation-transporting ATPase, ATP-binding domain N"/>
    <property type="match status" value="1"/>
</dbReference>
<evidence type="ECO:0000259" key="16">
    <source>
        <dbReference type="SMART" id="SM00831"/>
    </source>
</evidence>
<dbReference type="InterPro" id="IPR001757">
    <property type="entry name" value="P_typ_ATPase"/>
</dbReference>
<dbReference type="Pfam" id="PF00689">
    <property type="entry name" value="Cation_ATPase_C"/>
    <property type="match status" value="1"/>
</dbReference>
<accession>A0AAV5GHL9</accession>
<dbReference type="FunFam" id="2.70.150.10:FF:000008">
    <property type="entry name" value="Calcium-transporting ATPase"/>
    <property type="match status" value="1"/>
</dbReference>
<dbReference type="Pfam" id="PF13246">
    <property type="entry name" value="Cation_ATPase"/>
    <property type="match status" value="1"/>
</dbReference>
<feature type="transmembrane region" description="Helical" evidence="14">
    <location>
        <begin position="194"/>
        <end position="213"/>
    </location>
</feature>
<keyword evidence="8 14" id="KW-0067">ATP-binding</keyword>
<sequence length="1026" mass="108777">MPSDLKASEQLPQPQQQQRKTSYSHLLPSPASTPSSRAGSPAPLPPDAHFAYSTQLVRHHEPDAIVDFGTAASHALDDLKHQVTSRFTAYDPVDGGSAPSSSSQGGPSAYPPAAHGSSGPGGYSHHPFAHTTSPLTPSAHFATQSIAQALSALSTSASQGLDAAKVPAIRELSGPNEFEVAAEDPVWKKFVGKFYEDPLILLLLASAAVSAVVGNYDDAASIIMAIIIVVTVGFVQEQRSEKSLEALNKLVPHYCHLIRNGRKSTQLANVLVPGDLVTFHTGDRIPADLRLTQAHGLEIDESTLTGETRPARKQTDAITEAGAVGVGGLPISERSNIAFMGTLVRSGRGEGVVVGTGVQSEFGVVFSMMQEVGDKKTPLQIAMDELAKRLSAISFGVIGIICLIGVWQKRSWLEMFTIGVSLAVAAIPEGLPIVVTVTLALGVLRMSKRSAIVKKLPSVETLGSVSVICSDKTGTLTTNVMTVTKAYTVDAGIFDLDHGAPMLSPDEARAKIFLVGNLCNHAHSDKGKFHGQATEVALMNVLKTVGLSDQRPSFTRKAEVAFSSETKSQSVTGAFTPAPAGTPDTTYLSGALEPVLARCRSYLRTDGSTAPLDPGVSKLVQSKAIELASLGLRVVAMAFGPDPDALAFAGFQGMMDPPRPGVAEAITKLSAGGIHVVMITGDSEQTAVAIARQLGIRTTSGGNRAGVLTGKEIDLLSQRQLADRIGGVTVFARTTPRHKMAIIEAYQSRGAVVAMTGDGVNDAPALRMADIGVSMGRGGTDVAKEAADVILVDDNFATLLPAVEEGKGIFVNIQNFLCFQLSTAVAALSLITLSTAFGLPNPLNAMQILFINVIMDGPPSQSLGVDPVDREAMKRPPRPKKAPILTRRLLYRVAFSASIIICGVLFVLARELGDGTDLARDQTMTFTSFVFLDLASALQNRGLNVPLLQGAVNRMLLLAVSVSFVVQLSLVYIPFLQSVFQTQALSLRDLSVLLTLGGCSMAIHEWRRRFERKQLIEEAWTNSQVV</sequence>
<feature type="domain" description="Cation-transporting P-type ATPase N-terminal" evidence="16">
    <location>
        <begin position="140"/>
        <end position="215"/>
    </location>
</feature>
<keyword evidence="3" id="KW-0597">Phosphoprotein</keyword>
<evidence type="ECO:0000256" key="6">
    <source>
        <dbReference type="ARBA" id="ARBA00022741"/>
    </source>
</evidence>
<dbReference type="SUPFAM" id="SSF56784">
    <property type="entry name" value="HAD-like"/>
    <property type="match status" value="1"/>
</dbReference>
<dbReference type="PANTHER" id="PTHR42861">
    <property type="entry name" value="CALCIUM-TRANSPORTING ATPASE"/>
    <property type="match status" value="1"/>
</dbReference>
<dbReference type="PRINTS" id="PR00120">
    <property type="entry name" value="HATPASE"/>
</dbReference>
<feature type="transmembrane region" description="Helical" evidence="14">
    <location>
        <begin position="420"/>
        <end position="444"/>
    </location>
</feature>
<dbReference type="Pfam" id="PF00122">
    <property type="entry name" value="E1-E2_ATPase"/>
    <property type="match status" value="1"/>
</dbReference>
<feature type="compositionally biased region" description="Polar residues" evidence="15">
    <location>
        <begin position="19"/>
        <end position="38"/>
    </location>
</feature>
<dbReference type="SFLD" id="SFLDG00002">
    <property type="entry name" value="C1.7:_P-type_atpase_like"/>
    <property type="match status" value="1"/>
</dbReference>
<dbReference type="GO" id="GO:0016020">
    <property type="term" value="C:membrane"/>
    <property type="evidence" value="ECO:0007669"/>
    <property type="project" value="UniProtKB-SubCell"/>
</dbReference>
<feature type="transmembrane region" description="Helical" evidence="14">
    <location>
        <begin position="889"/>
        <end position="909"/>
    </location>
</feature>
<dbReference type="AlphaFoldDB" id="A0AAV5GHL9"/>
<dbReference type="Gene3D" id="1.20.1110.10">
    <property type="entry name" value="Calcium-transporting ATPase, transmembrane domain"/>
    <property type="match status" value="1"/>
</dbReference>
<evidence type="ECO:0000256" key="11">
    <source>
        <dbReference type="ARBA" id="ARBA00023065"/>
    </source>
</evidence>
<feature type="transmembrane region" description="Helical" evidence="14">
    <location>
        <begin position="390"/>
        <end position="408"/>
    </location>
</feature>
<dbReference type="SUPFAM" id="SSF81653">
    <property type="entry name" value="Calcium ATPase, transduction domain A"/>
    <property type="match status" value="1"/>
</dbReference>
<keyword evidence="6 14" id="KW-0547">Nucleotide-binding</keyword>
<dbReference type="InterPro" id="IPR008250">
    <property type="entry name" value="ATPase_P-typ_transduc_dom_A_sf"/>
</dbReference>
<dbReference type="Pfam" id="PF00690">
    <property type="entry name" value="Cation_ATPase_N"/>
    <property type="match status" value="1"/>
</dbReference>
<gene>
    <name evidence="17" type="ORF">Rhopal_005135-T1</name>
</gene>
<dbReference type="EMBL" id="BQKY01000010">
    <property type="protein sequence ID" value="GJN92106.1"/>
    <property type="molecule type" value="Genomic_DNA"/>
</dbReference>
<evidence type="ECO:0000256" key="12">
    <source>
        <dbReference type="ARBA" id="ARBA00023136"/>
    </source>
</evidence>
<evidence type="ECO:0000256" key="8">
    <source>
        <dbReference type="ARBA" id="ARBA00022840"/>
    </source>
</evidence>
<dbReference type="SFLD" id="SFLDS00003">
    <property type="entry name" value="Haloacid_Dehalogenase"/>
    <property type="match status" value="1"/>
</dbReference>
<evidence type="ECO:0000256" key="9">
    <source>
        <dbReference type="ARBA" id="ARBA00022967"/>
    </source>
</evidence>
<dbReference type="NCBIfam" id="TIGR01522">
    <property type="entry name" value="ATPase-IIA2_Ca"/>
    <property type="match status" value="1"/>
</dbReference>
<keyword evidence="4 14" id="KW-0109">Calcium transport</keyword>